<proteinExistence type="inferred from homology"/>
<dbReference type="AlphaFoldDB" id="A0A645HCY7"/>
<dbReference type="Gene3D" id="3.40.50.10360">
    <property type="entry name" value="Hypothetical protein TT1679"/>
    <property type="match status" value="1"/>
</dbReference>
<reference evidence="1" key="1">
    <citation type="submission" date="2019-08" db="EMBL/GenBank/DDBJ databases">
        <authorList>
            <person name="Kucharzyk K."/>
            <person name="Murdoch R.W."/>
            <person name="Higgins S."/>
            <person name="Loffler F."/>
        </authorList>
    </citation>
    <scope>NUCLEOTIDE SEQUENCE</scope>
</reference>
<dbReference type="PIRSF" id="PIRSF007510">
    <property type="entry name" value="UCP007510"/>
    <property type="match status" value="1"/>
</dbReference>
<name>A0A645HCY7_9ZZZZ</name>
<dbReference type="SUPFAM" id="SSF110710">
    <property type="entry name" value="TTHA0583/YokD-like"/>
    <property type="match status" value="1"/>
</dbReference>
<dbReference type="NCBIfam" id="TIGR01440">
    <property type="entry name" value="TIGR01440 family protein"/>
    <property type="match status" value="1"/>
</dbReference>
<accession>A0A645HCY7</accession>
<protein>
    <submittedName>
        <fullName evidence="1">Uncharacterized protein</fullName>
    </submittedName>
</protein>
<organism evidence="1">
    <name type="scientific">bioreactor metagenome</name>
    <dbReference type="NCBI Taxonomy" id="1076179"/>
    <lineage>
        <taxon>unclassified sequences</taxon>
        <taxon>metagenomes</taxon>
        <taxon>ecological metagenomes</taxon>
    </lineage>
</organism>
<dbReference type="Pfam" id="PF04260">
    <property type="entry name" value="DUF436"/>
    <property type="match status" value="1"/>
</dbReference>
<dbReference type="InterPro" id="IPR006340">
    <property type="entry name" value="DUF436"/>
</dbReference>
<dbReference type="InterPro" id="IPR028345">
    <property type="entry name" value="Antibiotic_NAT-like"/>
</dbReference>
<sequence>MYDEIKSQAAQAISSLLAVAKLKPGDVFVIGCSSSEICGKKIGTFSSMDAAQAVFDGVYPIIKENGLYLAVQCCEHLNRSLIVERECALKYGFTEVNVVPHAHAGGAFATTAYARFDAPSAVEEVRASAGMDIGDTLIGMHIIPVCVPVRCEIKKIGEANVVLCRRRPKFVGGERAIYNNNLM</sequence>
<evidence type="ECO:0000313" key="1">
    <source>
        <dbReference type="EMBL" id="MPN36887.1"/>
    </source>
</evidence>
<comment type="caution">
    <text evidence="1">The sequence shown here is derived from an EMBL/GenBank/DDBJ whole genome shotgun (WGS) entry which is preliminary data.</text>
</comment>
<dbReference type="HAMAP" id="MF_00800">
    <property type="entry name" value="UPF0340"/>
    <property type="match status" value="1"/>
</dbReference>
<dbReference type="EMBL" id="VSSQ01091280">
    <property type="protein sequence ID" value="MPN36887.1"/>
    <property type="molecule type" value="Genomic_DNA"/>
</dbReference>
<gene>
    <name evidence="1" type="ORF">SDC9_184399</name>
</gene>